<feature type="transmembrane region" description="Helical" evidence="11">
    <location>
        <begin position="599"/>
        <end position="616"/>
    </location>
</feature>
<feature type="binding site" description="axial binding residue" evidence="9">
    <location>
        <position position="444"/>
    </location>
    <ligand>
        <name>heme</name>
        <dbReference type="ChEBI" id="CHEBI:30413"/>
    </ligand>
    <ligandPart>
        <name>Fe</name>
        <dbReference type="ChEBI" id="CHEBI:18248"/>
    </ligandPart>
</feature>
<feature type="transmembrane region" description="Helical" evidence="11">
    <location>
        <begin position="6"/>
        <end position="25"/>
    </location>
</feature>
<dbReference type="GO" id="GO:0020037">
    <property type="term" value="F:heme binding"/>
    <property type="evidence" value="ECO:0007669"/>
    <property type="project" value="InterPro"/>
</dbReference>
<evidence type="ECO:0000256" key="9">
    <source>
        <dbReference type="PIRSR" id="PIRSR602401-1"/>
    </source>
</evidence>
<dbReference type="GO" id="GO:0016705">
    <property type="term" value="F:oxidoreductase activity, acting on paired donors, with incorporation or reduction of molecular oxygen"/>
    <property type="evidence" value="ECO:0007669"/>
    <property type="project" value="InterPro"/>
</dbReference>
<evidence type="ECO:0000256" key="4">
    <source>
        <dbReference type="ARBA" id="ARBA00022723"/>
    </source>
</evidence>
<protein>
    <submittedName>
        <fullName evidence="13">Cytochrome p450</fullName>
    </submittedName>
</protein>
<dbReference type="Pfam" id="PF00083">
    <property type="entry name" value="Sugar_tr"/>
    <property type="match status" value="1"/>
</dbReference>
<dbReference type="PANTHER" id="PTHR46300:SF4">
    <property type="entry name" value="CYTOCHROME P450 98A3"/>
    <property type="match status" value="1"/>
</dbReference>
<dbReference type="Gene3D" id="1.20.1250.20">
    <property type="entry name" value="MFS general substrate transporter like domains"/>
    <property type="match status" value="1"/>
</dbReference>
<comment type="caution">
    <text evidence="13">The sequence shown here is derived from an EMBL/GenBank/DDBJ whole genome shotgun (WGS) entry which is preliminary data.</text>
</comment>
<keyword evidence="10" id="KW-0503">Monooxygenase</keyword>
<dbReference type="GO" id="GO:0005506">
    <property type="term" value="F:iron ion binding"/>
    <property type="evidence" value="ECO:0007669"/>
    <property type="project" value="InterPro"/>
</dbReference>
<dbReference type="PANTHER" id="PTHR46300">
    <property type="entry name" value="P450, PUTATIVE (EUROFUNG)-RELATED-RELATED"/>
    <property type="match status" value="1"/>
</dbReference>
<dbReference type="GO" id="GO:0004497">
    <property type="term" value="F:monooxygenase activity"/>
    <property type="evidence" value="ECO:0007669"/>
    <property type="project" value="UniProtKB-KW"/>
</dbReference>
<dbReference type="InterPro" id="IPR036259">
    <property type="entry name" value="MFS_trans_sf"/>
</dbReference>
<comment type="similarity">
    <text evidence="2 10">Belongs to the cytochrome P450 family.</text>
</comment>
<reference evidence="14" key="1">
    <citation type="submission" date="2018-05" db="EMBL/GenBank/DDBJ databases">
        <title>Draft genome sequence of Stemphylium lycopersici strain CIDEFI 213.</title>
        <authorList>
            <person name="Medina R."/>
            <person name="Franco M.E.E."/>
            <person name="Lucentini C.G."/>
            <person name="Saparrat M.C.N."/>
            <person name="Balatti P.A."/>
        </authorList>
    </citation>
    <scope>NUCLEOTIDE SEQUENCE [LARGE SCALE GENOMIC DNA]</scope>
    <source>
        <strain evidence="14">CIDEFI 213</strain>
    </source>
</reference>
<sequence length="686" mass="77918">MLVGAWGSWAICALSLALVAVVVDYGRMLYLRSRMPPGPFPWPIVGNTFSLPEEKPWYLIEQLSKDYKSSLITFWIGRRPTIWINDAWAADEILVKRTGIYNSRPRMLMFAELMGGQYNLIHKYTYTREQRERFRDLRKITHHGVGIQQVQRYRNFQDHENKVVVHDLLKTPDKFAAHFDRYATSVVSIIGFGRRIANVEDPLITEVLAQMQNAAHRAVIAKDFPRLMETFPWLAKFPKWMAPWKRGIKKSPKPKFGREDFFYSLAEEARQSPEDNYAKFIFAKAPEYNLHPLEISNLASNLLGAGADTSSSTLVTAVLAMRAFPETLKPAWDELDRIVGCERSPTLDDDLPYVRAFAKEVFRWRSVAIIGGTAHAPTQDDYWNGYYIPKGTWMQGNVWAIHHNEREFPEPDRFNPRRFLDTEDKRPFPGERGYMTFGWGRRSCAGQALAEQGTHLSVARLLWAYKVLPAIHEVTGMETPVDIFDYTSGSNWRPKPFKVNFVPRSEEIRQTIVREGEQALRDLAKYERETKIDTAAVGGLQAMPGFLMVFGYDDPTSPLGYGIDSTVQQLMTSLLNLGSCLSAIAAGVFGAYFDREKALWLACLVCLVAVSIQICSTSKAGLYIGRLLLGFANGFLVVFSTVYCSEAAPTHLREIMVGLFSFFVNLGSIIGSVIDNYTRYLSKLSY</sequence>
<dbReference type="SUPFAM" id="SSF48264">
    <property type="entry name" value="Cytochrome P450"/>
    <property type="match status" value="1"/>
</dbReference>
<dbReference type="Pfam" id="PF00067">
    <property type="entry name" value="p450"/>
    <property type="match status" value="1"/>
</dbReference>
<evidence type="ECO:0000313" key="14">
    <source>
        <dbReference type="Proteomes" id="UP000249619"/>
    </source>
</evidence>
<dbReference type="InterPro" id="IPR002401">
    <property type="entry name" value="Cyt_P450_E_grp-I"/>
</dbReference>
<dbReference type="EMBL" id="QGDH01000008">
    <property type="protein sequence ID" value="RAR15826.1"/>
    <property type="molecule type" value="Genomic_DNA"/>
</dbReference>
<keyword evidence="9 10" id="KW-0349">Heme</keyword>
<accession>A0A364NEY0</accession>
<proteinExistence type="inferred from homology"/>
<keyword evidence="4 9" id="KW-0479">Metal-binding</keyword>
<comment type="cofactor">
    <cofactor evidence="9">
        <name>heme</name>
        <dbReference type="ChEBI" id="CHEBI:30413"/>
    </cofactor>
</comment>
<dbReference type="PROSITE" id="PS50850">
    <property type="entry name" value="MFS"/>
    <property type="match status" value="1"/>
</dbReference>
<evidence type="ECO:0000256" key="11">
    <source>
        <dbReference type="SAM" id="Phobius"/>
    </source>
</evidence>
<keyword evidence="5 11" id="KW-1133">Transmembrane helix</keyword>
<dbReference type="InterPro" id="IPR050364">
    <property type="entry name" value="Cytochrome_P450_fung"/>
</dbReference>
<dbReference type="PRINTS" id="PR00385">
    <property type="entry name" value="P450"/>
</dbReference>
<feature type="transmembrane region" description="Helical" evidence="11">
    <location>
        <begin position="655"/>
        <end position="674"/>
    </location>
</feature>
<dbReference type="Gene3D" id="1.10.630.10">
    <property type="entry name" value="Cytochrome P450"/>
    <property type="match status" value="1"/>
</dbReference>
<organism evidence="13 14">
    <name type="scientific">Stemphylium lycopersici</name>
    <name type="common">Tomato gray leaf spot disease fungus</name>
    <name type="synonym">Thyrospora lycopersici</name>
    <dbReference type="NCBI Taxonomy" id="183478"/>
    <lineage>
        <taxon>Eukaryota</taxon>
        <taxon>Fungi</taxon>
        <taxon>Dikarya</taxon>
        <taxon>Ascomycota</taxon>
        <taxon>Pezizomycotina</taxon>
        <taxon>Dothideomycetes</taxon>
        <taxon>Pleosporomycetidae</taxon>
        <taxon>Pleosporales</taxon>
        <taxon>Pleosporineae</taxon>
        <taxon>Pleosporaceae</taxon>
        <taxon>Stemphylium</taxon>
    </lineage>
</organism>
<dbReference type="InterPro" id="IPR017972">
    <property type="entry name" value="Cyt_P450_CS"/>
</dbReference>
<keyword evidence="3 11" id="KW-0812">Transmembrane</keyword>
<dbReference type="SUPFAM" id="SSF103473">
    <property type="entry name" value="MFS general substrate transporter"/>
    <property type="match status" value="1"/>
</dbReference>
<dbReference type="PROSITE" id="PS00086">
    <property type="entry name" value="CYTOCHROME_P450"/>
    <property type="match status" value="1"/>
</dbReference>
<dbReference type="PRINTS" id="PR00463">
    <property type="entry name" value="EP450I"/>
</dbReference>
<dbReference type="GO" id="GO:0022857">
    <property type="term" value="F:transmembrane transporter activity"/>
    <property type="evidence" value="ECO:0007669"/>
    <property type="project" value="InterPro"/>
</dbReference>
<evidence type="ECO:0000256" key="5">
    <source>
        <dbReference type="ARBA" id="ARBA00022989"/>
    </source>
</evidence>
<dbReference type="Proteomes" id="UP000249619">
    <property type="component" value="Unassembled WGS sequence"/>
</dbReference>
<dbReference type="InterPro" id="IPR001128">
    <property type="entry name" value="Cyt_P450"/>
</dbReference>
<dbReference type="GO" id="GO:0016020">
    <property type="term" value="C:membrane"/>
    <property type="evidence" value="ECO:0007669"/>
    <property type="project" value="UniProtKB-SubCell"/>
</dbReference>
<dbReference type="OrthoDB" id="2789670at2759"/>
<evidence type="ECO:0000256" key="2">
    <source>
        <dbReference type="ARBA" id="ARBA00010617"/>
    </source>
</evidence>
<evidence type="ECO:0000256" key="3">
    <source>
        <dbReference type="ARBA" id="ARBA00022692"/>
    </source>
</evidence>
<dbReference type="InterPro" id="IPR020846">
    <property type="entry name" value="MFS_dom"/>
</dbReference>
<evidence type="ECO:0000256" key="8">
    <source>
        <dbReference type="ARBA" id="ARBA00023136"/>
    </source>
</evidence>
<dbReference type="STRING" id="183478.A0A364NEY0"/>
<evidence type="ECO:0000256" key="1">
    <source>
        <dbReference type="ARBA" id="ARBA00004141"/>
    </source>
</evidence>
<dbReference type="InterPro" id="IPR036396">
    <property type="entry name" value="Cyt_P450_sf"/>
</dbReference>
<dbReference type="CDD" id="cd11065">
    <property type="entry name" value="CYP64-like"/>
    <property type="match status" value="1"/>
</dbReference>
<feature type="transmembrane region" description="Helical" evidence="11">
    <location>
        <begin position="623"/>
        <end position="643"/>
    </location>
</feature>
<keyword evidence="7 9" id="KW-0408">Iron</keyword>
<keyword evidence="8 11" id="KW-0472">Membrane</keyword>
<dbReference type="AlphaFoldDB" id="A0A364NEY0"/>
<evidence type="ECO:0000256" key="10">
    <source>
        <dbReference type="RuleBase" id="RU000461"/>
    </source>
</evidence>
<feature type="transmembrane region" description="Helical" evidence="11">
    <location>
        <begin position="574"/>
        <end position="593"/>
    </location>
</feature>
<dbReference type="InterPro" id="IPR005828">
    <property type="entry name" value="MFS_sugar_transport-like"/>
</dbReference>
<feature type="domain" description="Major facilitator superfamily (MFS) profile" evidence="12">
    <location>
        <begin position="531"/>
        <end position="686"/>
    </location>
</feature>
<evidence type="ECO:0000256" key="6">
    <source>
        <dbReference type="ARBA" id="ARBA00023002"/>
    </source>
</evidence>
<dbReference type="PROSITE" id="PS00217">
    <property type="entry name" value="SUGAR_TRANSPORT_2"/>
    <property type="match status" value="1"/>
</dbReference>
<evidence type="ECO:0000256" key="7">
    <source>
        <dbReference type="ARBA" id="ARBA00023004"/>
    </source>
</evidence>
<evidence type="ECO:0000259" key="12">
    <source>
        <dbReference type="PROSITE" id="PS50850"/>
    </source>
</evidence>
<keyword evidence="14" id="KW-1185">Reference proteome</keyword>
<evidence type="ECO:0000313" key="13">
    <source>
        <dbReference type="EMBL" id="RAR15826.1"/>
    </source>
</evidence>
<comment type="subcellular location">
    <subcellularLocation>
        <location evidence="1">Membrane</location>
        <topology evidence="1">Multi-pass membrane protein</topology>
    </subcellularLocation>
</comment>
<name>A0A364NEY0_STELY</name>
<keyword evidence="6 10" id="KW-0560">Oxidoreductase</keyword>
<dbReference type="InterPro" id="IPR005829">
    <property type="entry name" value="Sugar_transporter_CS"/>
</dbReference>
<gene>
    <name evidence="13" type="ORF">DDE83_000842</name>
</gene>